<dbReference type="RefSeq" id="XP_005819026.1">
    <property type="nucleotide sequence ID" value="XM_005818969.1"/>
</dbReference>
<gene>
    <name evidence="1" type="ORF">GUITHDRAFT_61646</name>
</gene>
<dbReference type="EMBL" id="JH993215">
    <property type="protein sequence ID" value="EKX32046.1"/>
    <property type="molecule type" value="Genomic_DNA"/>
</dbReference>
<feature type="non-terminal residue" evidence="1">
    <location>
        <position position="1"/>
    </location>
</feature>
<dbReference type="OrthoDB" id="273823at2759"/>
<dbReference type="PaxDb" id="55529-EKX32046"/>
<dbReference type="KEGG" id="gtt:GUITHDRAFT_61646"/>
<dbReference type="HOGENOM" id="CLU_1096652_0_0_1"/>
<evidence type="ECO:0000313" key="3">
    <source>
        <dbReference type="Proteomes" id="UP000011087"/>
    </source>
</evidence>
<evidence type="ECO:0008006" key="4">
    <source>
        <dbReference type="Google" id="ProtNLM"/>
    </source>
</evidence>
<keyword evidence="3" id="KW-1185">Reference proteome</keyword>
<sequence length="254" mass="27254">IAIDKDETYAYFTCHDRHVIKRLDLTTLAVTNFIGLDGTSGNVNGFGASVRFRNPAILLFSPSYNYLIVTDASNNLIKTIRISDLYVSVLIGTGTATNVDNFNALSTTLTNPKSLAFSEDFTKLYFSTVYCLVADSGNHAIRKVDIVSGYMSTLAGSGTAGYNDAVGVLAQFNKPVDVTLDWTESYAYVSDYNNNCIRRIDLTTAAADWTTPTPTLSVLAGDGTNGLVDNVNGAAAKFYNPTGVAVDFAGQSLL</sequence>
<accession>L1I716</accession>
<name>L1I716_GUITC</name>
<proteinExistence type="predicted"/>
<dbReference type="STRING" id="905079.L1I716"/>
<dbReference type="InterPro" id="IPR011042">
    <property type="entry name" value="6-blade_b-propeller_TolB-like"/>
</dbReference>
<dbReference type="AlphaFoldDB" id="L1I716"/>
<dbReference type="PANTHER" id="PTHR46388">
    <property type="entry name" value="NHL REPEAT-CONTAINING PROTEIN 2"/>
    <property type="match status" value="1"/>
</dbReference>
<feature type="non-terminal residue" evidence="1">
    <location>
        <position position="254"/>
    </location>
</feature>
<evidence type="ECO:0000313" key="1">
    <source>
        <dbReference type="EMBL" id="EKX32046.1"/>
    </source>
</evidence>
<dbReference type="Gene3D" id="2.120.10.30">
    <property type="entry name" value="TolB, C-terminal domain"/>
    <property type="match status" value="2"/>
</dbReference>
<reference evidence="1 3" key="1">
    <citation type="journal article" date="2012" name="Nature">
        <title>Algal genomes reveal evolutionary mosaicism and the fate of nucleomorphs.</title>
        <authorList>
            <consortium name="DOE Joint Genome Institute"/>
            <person name="Curtis B.A."/>
            <person name="Tanifuji G."/>
            <person name="Burki F."/>
            <person name="Gruber A."/>
            <person name="Irimia M."/>
            <person name="Maruyama S."/>
            <person name="Arias M.C."/>
            <person name="Ball S.G."/>
            <person name="Gile G.H."/>
            <person name="Hirakawa Y."/>
            <person name="Hopkins J.F."/>
            <person name="Kuo A."/>
            <person name="Rensing S.A."/>
            <person name="Schmutz J."/>
            <person name="Symeonidi A."/>
            <person name="Elias M."/>
            <person name="Eveleigh R.J."/>
            <person name="Herman E.K."/>
            <person name="Klute M.J."/>
            <person name="Nakayama T."/>
            <person name="Obornik M."/>
            <person name="Reyes-Prieto A."/>
            <person name="Armbrust E.V."/>
            <person name="Aves S.J."/>
            <person name="Beiko R.G."/>
            <person name="Coutinho P."/>
            <person name="Dacks J.B."/>
            <person name="Durnford D.G."/>
            <person name="Fast N.M."/>
            <person name="Green B.R."/>
            <person name="Grisdale C.J."/>
            <person name="Hempel F."/>
            <person name="Henrissat B."/>
            <person name="Hoppner M.P."/>
            <person name="Ishida K."/>
            <person name="Kim E."/>
            <person name="Koreny L."/>
            <person name="Kroth P.G."/>
            <person name="Liu Y."/>
            <person name="Malik S.B."/>
            <person name="Maier U.G."/>
            <person name="McRose D."/>
            <person name="Mock T."/>
            <person name="Neilson J.A."/>
            <person name="Onodera N.T."/>
            <person name="Poole A.M."/>
            <person name="Pritham E.J."/>
            <person name="Richards T.A."/>
            <person name="Rocap G."/>
            <person name="Roy S.W."/>
            <person name="Sarai C."/>
            <person name="Schaack S."/>
            <person name="Shirato S."/>
            <person name="Slamovits C.H."/>
            <person name="Spencer D.F."/>
            <person name="Suzuki S."/>
            <person name="Worden A.Z."/>
            <person name="Zauner S."/>
            <person name="Barry K."/>
            <person name="Bell C."/>
            <person name="Bharti A.K."/>
            <person name="Crow J.A."/>
            <person name="Grimwood J."/>
            <person name="Kramer R."/>
            <person name="Lindquist E."/>
            <person name="Lucas S."/>
            <person name="Salamov A."/>
            <person name="McFadden G.I."/>
            <person name="Lane C.E."/>
            <person name="Keeling P.J."/>
            <person name="Gray M.W."/>
            <person name="Grigoriev I.V."/>
            <person name="Archibald J.M."/>
        </authorList>
    </citation>
    <scope>NUCLEOTIDE SEQUENCE</scope>
    <source>
        <strain evidence="1 3">CCMP2712</strain>
    </source>
</reference>
<dbReference type="SUPFAM" id="SSF63825">
    <property type="entry name" value="YWTD domain"/>
    <property type="match status" value="1"/>
</dbReference>
<evidence type="ECO:0000313" key="2">
    <source>
        <dbReference type="EnsemblProtists" id="EKX32046"/>
    </source>
</evidence>
<dbReference type="PANTHER" id="PTHR46388:SF2">
    <property type="entry name" value="NHL REPEAT-CONTAINING PROTEIN 2"/>
    <property type="match status" value="1"/>
</dbReference>
<dbReference type="EnsemblProtists" id="EKX32046">
    <property type="protein sequence ID" value="EKX32046"/>
    <property type="gene ID" value="GUITHDRAFT_61646"/>
</dbReference>
<dbReference type="GeneID" id="17288776"/>
<reference evidence="3" key="2">
    <citation type="submission" date="2012-11" db="EMBL/GenBank/DDBJ databases">
        <authorList>
            <person name="Kuo A."/>
            <person name="Curtis B.A."/>
            <person name="Tanifuji G."/>
            <person name="Burki F."/>
            <person name="Gruber A."/>
            <person name="Irimia M."/>
            <person name="Maruyama S."/>
            <person name="Arias M.C."/>
            <person name="Ball S.G."/>
            <person name="Gile G.H."/>
            <person name="Hirakawa Y."/>
            <person name="Hopkins J.F."/>
            <person name="Rensing S.A."/>
            <person name="Schmutz J."/>
            <person name="Symeonidi A."/>
            <person name="Elias M."/>
            <person name="Eveleigh R.J."/>
            <person name="Herman E.K."/>
            <person name="Klute M.J."/>
            <person name="Nakayama T."/>
            <person name="Obornik M."/>
            <person name="Reyes-Prieto A."/>
            <person name="Armbrust E.V."/>
            <person name="Aves S.J."/>
            <person name="Beiko R.G."/>
            <person name="Coutinho P."/>
            <person name="Dacks J.B."/>
            <person name="Durnford D.G."/>
            <person name="Fast N.M."/>
            <person name="Green B.R."/>
            <person name="Grisdale C."/>
            <person name="Hempe F."/>
            <person name="Henrissat B."/>
            <person name="Hoppner M.P."/>
            <person name="Ishida K.-I."/>
            <person name="Kim E."/>
            <person name="Koreny L."/>
            <person name="Kroth P.G."/>
            <person name="Liu Y."/>
            <person name="Malik S.-B."/>
            <person name="Maier U.G."/>
            <person name="McRose D."/>
            <person name="Mock T."/>
            <person name="Neilson J.A."/>
            <person name="Onodera N.T."/>
            <person name="Poole A.M."/>
            <person name="Pritham E.J."/>
            <person name="Richards T.A."/>
            <person name="Rocap G."/>
            <person name="Roy S.W."/>
            <person name="Sarai C."/>
            <person name="Schaack S."/>
            <person name="Shirato S."/>
            <person name="Slamovits C.H."/>
            <person name="Spencer D.F."/>
            <person name="Suzuki S."/>
            <person name="Worden A.Z."/>
            <person name="Zauner S."/>
            <person name="Barry K."/>
            <person name="Bell C."/>
            <person name="Bharti A.K."/>
            <person name="Crow J.A."/>
            <person name="Grimwood J."/>
            <person name="Kramer R."/>
            <person name="Lindquist E."/>
            <person name="Lucas S."/>
            <person name="Salamov A."/>
            <person name="McFadden G.I."/>
            <person name="Lane C.E."/>
            <person name="Keeling P.J."/>
            <person name="Gray M.W."/>
            <person name="Grigoriev I.V."/>
            <person name="Archibald J.M."/>
        </authorList>
    </citation>
    <scope>NUCLEOTIDE SEQUENCE</scope>
    <source>
        <strain evidence="3">CCMP2712</strain>
    </source>
</reference>
<protein>
    <recommendedName>
        <fullName evidence="4">SMP-30/Gluconolactonase/LRE-like region domain-containing protein</fullName>
    </recommendedName>
</protein>
<reference evidence="2" key="3">
    <citation type="submission" date="2016-03" db="UniProtKB">
        <authorList>
            <consortium name="EnsemblProtists"/>
        </authorList>
    </citation>
    <scope>IDENTIFICATION</scope>
</reference>
<organism evidence="1">
    <name type="scientific">Guillardia theta (strain CCMP2712)</name>
    <name type="common">Cryptophyte</name>
    <dbReference type="NCBI Taxonomy" id="905079"/>
    <lineage>
        <taxon>Eukaryota</taxon>
        <taxon>Cryptophyceae</taxon>
        <taxon>Pyrenomonadales</taxon>
        <taxon>Geminigeraceae</taxon>
        <taxon>Guillardia</taxon>
    </lineage>
</organism>
<dbReference type="Proteomes" id="UP000011087">
    <property type="component" value="Unassembled WGS sequence"/>
</dbReference>